<reference evidence="1" key="1">
    <citation type="submission" date="2022-10" db="EMBL/GenBank/DDBJ databases">
        <title>Tapping the CABI collections for fungal endophytes: first genome assemblies for Collariella, Neodidymelliopsis, Ascochyta clinopodiicola, Didymella pomorum, Didymosphaeria variabile, Neocosmospora piperis and Neocucurbitaria cava.</title>
        <authorList>
            <person name="Hill R."/>
        </authorList>
    </citation>
    <scope>NUCLEOTIDE SEQUENCE</scope>
    <source>
        <strain evidence="1">IMI 360193</strain>
    </source>
</reference>
<evidence type="ECO:0000313" key="2">
    <source>
        <dbReference type="Proteomes" id="UP001140562"/>
    </source>
</evidence>
<comment type="caution">
    <text evidence="1">The sequence shown here is derived from an EMBL/GenBank/DDBJ whole genome shotgun (WGS) entry which is preliminary data.</text>
</comment>
<dbReference type="Proteomes" id="UP001140562">
    <property type="component" value="Unassembled WGS sequence"/>
</dbReference>
<organism evidence="1 2">
    <name type="scientific">Didymella glomerata</name>
    <dbReference type="NCBI Taxonomy" id="749621"/>
    <lineage>
        <taxon>Eukaryota</taxon>
        <taxon>Fungi</taxon>
        <taxon>Dikarya</taxon>
        <taxon>Ascomycota</taxon>
        <taxon>Pezizomycotina</taxon>
        <taxon>Dothideomycetes</taxon>
        <taxon>Pleosporomycetidae</taxon>
        <taxon>Pleosporales</taxon>
        <taxon>Pleosporineae</taxon>
        <taxon>Didymellaceae</taxon>
        <taxon>Didymella</taxon>
    </lineage>
</organism>
<evidence type="ECO:0000313" key="1">
    <source>
        <dbReference type="EMBL" id="KAJ4331998.1"/>
    </source>
</evidence>
<protein>
    <submittedName>
        <fullName evidence="1">Uncharacterized protein</fullName>
    </submittedName>
</protein>
<accession>A0A9W8WSI1</accession>
<proteinExistence type="predicted"/>
<dbReference type="EMBL" id="JAPEUV010000131">
    <property type="protein sequence ID" value="KAJ4331998.1"/>
    <property type="molecule type" value="Genomic_DNA"/>
</dbReference>
<dbReference type="AlphaFoldDB" id="A0A9W8WSI1"/>
<gene>
    <name evidence="1" type="ORF">N0V87_008738</name>
</gene>
<sequence>MNDGNFGQYWITKPINTFKSYIKLGLKGGYLATGPSPFLFHYDTPSKSFRCDRFVQYMRASGLPFEDAKELERYLDSTTANKKFDIEQAKAFASRCGMDRVLNLFFRACQDLKVEVSCLLCDPASGSGILPYDRCNGNRHHFFSYHGINCGNAVGRCHFPGCPVIFLVTDDKKVNKVRDAHLLECDRRHLLFPNEHYSV</sequence>
<keyword evidence="2" id="KW-1185">Reference proteome</keyword>
<name>A0A9W8WSI1_9PLEO</name>